<evidence type="ECO:0000256" key="1">
    <source>
        <dbReference type="SAM" id="Phobius"/>
    </source>
</evidence>
<keyword evidence="1" id="KW-1133">Transmembrane helix</keyword>
<feature type="transmembrane region" description="Helical" evidence="1">
    <location>
        <begin position="62"/>
        <end position="80"/>
    </location>
</feature>
<reference evidence="2 3" key="1">
    <citation type="submission" date="2019-06" db="EMBL/GenBank/DDBJ databases">
        <title>Complete genome sequence of Antarcticibacterium flavum KCTC 52984T from an Antarctic marine sediment.</title>
        <authorList>
            <person name="Lee Y.M."/>
            <person name="Shin S.C."/>
        </authorList>
    </citation>
    <scope>NUCLEOTIDE SEQUENCE [LARGE SCALE GENOMIC DNA]</scope>
    <source>
        <strain evidence="2 3">KCTC 52984</strain>
    </source>
</reference>
<evidence type="ECO:0000313" key="3">
    <source>
        <dbReference type="Proteomes" id="UP000309016"/>
    </source>
</evidence>
<dbReference type="EMBL" id="CP040812">
    <property type="protein sequence ID" value="QCY69670.1"/>
    <property type="molecule type" value="Genomic_DNA"/>
</dbReference>
<dbReference type="Proteomes" id="UP000309016">
    <property type="component" value="Chromosome"/>
</dbReference>
<protein>
    <submittedName>
        <fullName evidence="2">Uncharacterized protein</fullName>
    </submittedName>
</protein>
<sequence>MKIFVRHIIVILVLLFSMSYTSYGQSPCEPGFVQCRGRTECIPARNCGVGPPPPGLVVPIDTNIGLLLAAGFGLGIYFLVSSGKKKEADS</sequence>
<dbReference type="KEGG" id="afla:FHG64_09820"/>
<evidence type="ECO:0000313" key="2">
    <source>
        <dbReference type="EMBL" id="QCY69670.1"/>
    </source>
</evidence>
<keyword evidence="1" id="KW-0472">Membrane</keyword>
<keyword evidence="3" id="KW-1185">Reference proteome</keyword>
<keyword evidence="1" id="KW-0812">Transmembrane</keyword>
<organism evidence="2 3">
    <name type="scientific">Antarcticibacterium flavum</name>
    <dbReference type="NCBI Taxonomy" id="2058175"/>
    <lineage>
        <taxon>Bacteria</taxon>
        <taxon>Pseudomonadati</taxon>
        <taxon>Bacteroidota</taxon>
        <taxon>Flavobacteriia</taxon>
        <taxon>Flavobacteriales</taxon>
        <taxon>Flavobacteriaceae</taxon>
        <taxon>Antarcticibacterium</taxon>
    </lineage>
</organism>
<dbReference type="AlphaFoldDB" id="A0A5B7X301"/>
<gene>
    <name evidence="2" type="ORF">FHG64_09820</name>
</gene>
<name>A0A5B7X301_9FLAO</name>
<accession>A0A5B7X301</accession>
<dbReference type="RefSeq" id="WP_139066235.1">
    <property type="nucleotide sequence ID" value="NZ_CP040812.1"/>
</dbReference>
<proteinExistence type="predicted"/>